<keyword evidence="8 12" id="KW-0143">Chaperone</keyword>
<evidence type="ECO:0000256" key="3">
    <source>
        <dbReference type="ARBA" id="ARBA00017574"/>
    </source>
</evidence>
<dbReference type="PANTHER" id="PTHR11638">
    <property type="entry name" value="ATP-DEPENDENT CLP PROTEASE"/>
    <property type="match status" value="1"/>
</dbReference>
<dbReference type="Pfam" id="PF07724">
    <property type="entry name" value="AAA_2"/>
    <property type="match status" value="1"/>
</dbReference>
<dbReference type="InterPro" id="IPR017730">
    <property type="entry name" value="Chaperonin_ClpB"/>
</dbReference>
<evidence type="ECO:0000256" key="9">
    <source>
        <dbReference type="ARBA" id="ARBA00025613"/>
    </source>
</evidence>
<dbReference type="InterPro" id="IPR041546">
    <property type="entry name" value="ClpA/ClpB_AAA_lid"/>
</dbReference>
<dbReference type="FunFam" id="3.40.50.300:FF:000025">
    <property type="entry name" value="ATP-dependent Clp protease subunit"/>
    <property type="match status" value="1"/>
</dbReference>
<comment type="similarity">
    <text evidence="2 12">Belongs to the ClpA/ClpB family.</text>
</comment>
<dbReference type="InterPro" id="IPR004176">
    <property type="entry name" value="Clp_R_N"/>
</dbReference>
<dbReference type="GO" id="GO:0042026">
    <property type="term" value="P:protein refolding"/>
    <property type="evidence" value="ECO:0007669"/>
    <property type="project" value="UniProtKB-UniRule"/>
</dbReference>
<dbReference type="InterPro" id="IPR018368">
    <property type="entry name" value="ClpA/B_CS1"/>
</dbReference>
<evidence type="ECO:0000256" key="6">
    <source>
        <dbReference type="ARBA" id="ARBA00022840"/>
    </source>
</evidence>
<dbReference type="InterPro" id="IPR001270">
    <property type="entry name" value="ClpA/B"/>
</dbReference>
<dbReference type="RefSeq" id="WP_135176376.1">
    <property type="nucleotide sequence ID" value="NZ_SPQT01000015.1"/>
</dbReference>
<dbReference type="OrthoDB" id="9803641at2"/>
<dbReference type="Gene3D" id="3.40.50.300">
    <property type="entry name" value="P-loop containing nucleotide triphosphate hydrolases"/>
    <property type="match status" value="3"/>
</dbReference>
<sequence>MNIEKYTERSRGFIQSAQSLAMREGHQQFSTLHVLKVLLDDNEGLAAGLIDRAGGKSRAILKATEDALNKVPKVSGGGGQIYLAPELARTFDAAEKAGEKAGDSFVTVERLLLGLTLEKTSEAGAILSKGGVTPQNLNAAIEALRKGRTADSATAENAYDALKKYARDLTQAAREGKLDPVIGRDEEIRRTIQVLSRRTKNNPVLIGEPGVGKTAIAEGLALRIVNGDVPESLKDKKLLSLDLGALIAGAKYRGEFEERLKAVLQEVTGSEGTFILFIDEMHTLIGAGKGDGAMDASNLLKPALARGELHCIGATTLDEYQKHVEKDAALARRFQPIFVSEPSVEDTISILRGLKDKYEQHHGVRITDSALVAATTLSNRYITDRFLPDKAIDLMDEAAARLKMQVDSKPEELDSLDREIIRLKIEQEALKKESDVGSKTRLQTLEKDLAELEEKSAALTARWSAEKNKLSNAQKLKAELDSLRVELANAQRRGEFQKAGELAYGRIPELEKRLADIEAKDNTTQNSGEMMEEAVTANHIAQVVSRWTGVPVDKMLEGEKEKLLKMEEQLGKRVVGQAEAVRAVATAVRRSRAGLQDPNRPTGSFMFLGPTGVGKTELTKALAEYLFNDETAMVRLDMSEYMEKHSVSRLIGAPPGYVGYDEGGALTEAVRRRPYQVVLFDEIEKAHPDVFNVLLQVLDDGRLTDGQGRTVDFRNTLIIMTSNLGSEFLVNQPEGEDTSAVREQVMGMVRGHFRPEFLNRVDEIILFHRLQRSEMGRIVEIQFARLQKLLTDRKIVLTLDAAARDWLAAKGWDPAYGARPLKRVIQRYLQDPLAEMILAGDVRDGDNVAISSEGNVLTFNGKAPQTAEIAQFEAPVTKRKLN</sequence>
<dbReference type="PANTHER" id="PTHR11638:SF18">
    <property type="entry name" value="HEAT SHOCK PROTEIN 104"/>
    <property type="match status" value="1"/>
</dbReference>
<comment type="subunit">
    <text evidence="10">Homohexamer. The oligomerization is ATP-dependent.</text>
</comment>
<dbReference type="Gene3D" id="1.10.8.60">
    <property type="match status" value="1"/>
</dbReference>
<dbReference type="CDD" id="cd19499">
    <property type="entry name" value="RecA-like_ClpB_Hsp104-like"/>
    <property type="match status" value="1"/>
</dbReference>
<evidence type="ECO:0000259" key="14">
    <source>
        <dbReference type="PROSITE" id="PS51903"/>
    </source>
</evidence>
<feature type="domain" description="Clp R" evidence="14">
    <location>
        <begin position="3"/>
        <end position="147"/>
    </location>
</feature>
<dbReference type="InterPro" id="IPR050130">
    <property type="entry name" value="ClpA_ClpB"/>
</dbReference>
<dbReference type="SUPFAM" id="SSF81923">
    <property type="entry name" value="Double Clp-N motif"/>
    <property type="match status" value="1"/>
</dbReference>
<organism evidence="15 16">
    <name type="scientific">Bradyrhizobium niftali</name>
    <dbReference type="NCBI Taxonomy" id="2560055"/>
    <lineage>
        <taxon>Bacteria</taxon>
        <taxon>Pseudomonadati</taxon>
        <taxon>Pseudomonadota</taxon>
        <taxon>Alphaproteobacteria</taxon>
        <taxon>Hyphomicrobiales</taxon>
        <taxon>Nitrobacteraceae</taxon>
        <taxon>Bradyrhizobium</taxon>
    </lineage>
</organism>
<keyword evidence="5 12" id="KW-0547">Nucleotide-binding</keyword>
<evidence type="ECO:0000313" key="16">
    <source>
        <dbReference type="Proteomes" id="UP000297966"/>
    </source>
</evidence>
<evidence type="ECO:0000256" key="12">
    <source>
        <dbReference type="RuleBase" id="RU004432"/>
    </source>
</evidence>
<comment type="subcellular location">
    <subcellularLocation>
        <location evidence="1 13">Cytoplasm</location>
    </subcellularLocation>
</comment>
<dbReference type="EMBL" id="SPQT01000015">
    <property type="protein sequence ID" value="TFV45294.1"/>
    <property type="molecule type" value="Genomic_DNA"/>
</dbReference>
<dbReference type="Pfam" id="PF00004">
    <property type="entry name" value="AAA"/>
    <property type="match status" value="1"/>
</dbReference>
<evidence type="ECO:0000256" key="10">
    <source>
        <dbReference type="ARBA" id="ARBA00026057"/>
    </source>
</evidence>
<accession>A0A4Y9LS12</accession>
<dbReference type="Pfam" id="PF02861">
    <property type="entry name" value="Clp_N"/>
    <property type="match status" value="1"/>
</dbReference>
<dbReference type="SUPFAM" id="SSF52540">
    <property type="entry name" value="P-loop containing nucleoside triphosphate hydrolases"/>
    <property type="match status" value="2"/>
</dbReference>
<evidence type="ECO:0000256" key="1">
    <source>
        <dbReference type="ARBA" id="ARBA00004496"/>
    </source>
</evidence>
<evidence type="ECO:0000256" key="5">
    <source>
        <dbReference type="ARBA" id="ARBA00022741"/>
    </source>
</evidence>
<evidence type="ECO:0000256" key="11">
    <source>
        <dbReference type="PROSITE-ProRule" id="PRU01251"/>
    </source>
</evidence>
<keyword evidence="4 11" id="KW-0677">Repeat</keyword>
<dbReference type="InterPro" id="IPR019489">
    <property type="entry name" value="Clp_ATPase_C"/>
</dbReference>
<evidence type="ECO:0000256" key="8">
    <source>
        <dbReference type="ARBA" id="ARBA00023186"/>
    </source>
</evidence>
<dbReference type="GO" id="GO:0005737">
    <property type="term" value="C:cytoplasm"/>
    <property type="evidence" value="ECO:0007669"/>
    <property type="project" value="UniProtKB-SubCell"/>
</dbReference>
<dbReference type="AlphaFoldDB" id="A0A4Y9LS12"/>
<dbReference type="PROSITE" id="PS51903">
    <property type="entry name" value="CLP_R"/>
    <property type="match status" value="1"/>
</dbReference>
<gene>
    <name evidence="13 15" type="primary">clpB</name>
    <name evidence="15" type="ORF">E4K65_24855</name>
</gene>
<dbReference type="Pfam" id="PF10431">
    <property type="entry name" value="ClpB_D2-small"/>
    <property type="match status" value="1"/>
</dbReference>
<evidence type="ECO:0000256" key="2">
    <source>
        <dbReference type="ARBA" id="ARBA00008675"/>
    </source>
</evidence>
<dbReference type="PRINTS" id="PR00300">
    <property type="entry name" value="CLPPROTEASEA"/>
</dbReference>
<keyword evidence="6 12" id="KW-0067">ATP-binding</keyword>
<dbReference type="CDD" id="cd00009">
    <property type="entry name" value="AAA"/>
    <property type="match status" value="1"/>
</dbReference>
<dbReference type="FunFam" id="3.40.50.300:FF:000120">
    <property type="entry name" value="ATP-dependent chaperone ClpB"/>
    <property type="match status" value="1"/>
</dbReference>
<dbReference type="Pfam" id="PF17871">
    <property type="entry name" value="AAA_lid_9"/>
    <property type="match status" value="1"/>
</dbReference>
<reference evidence="15 16" key="1">
    <citation type="submission" date="2019-03" db="EMBL/GenBank/DDBJ databases">
        <title>Bradyrhizobium diversity isolated from nodules of Chamaecrista fasciculata.</title>
        <authorList>
            <person name="Klepa M.S."/>
            <person name="Urquiaga M.O."/>
            <person name="Hungria M."/>
            <person name="Delamuta J.R."/>
        </authorList>
    </citation>
    <scope>NUCLEOTIDE SEQUENCE [LARGE SCALE GENOMIC DNA]</scope>
    <source>
        <strain evidence="15 16">CNPSo 3448</strain>
    </source>
</reference>
<dbReference type="SMART" id="SM00382">
    <property type="entry name" value="AAA"/>
    <property type="match status" value="2"/>
</dbReference>
<dbReference type="PROSITE" id="PS00871">
    <property type="entry name" value="CLPAB_2"/>
    <property type="match status" value="1"/>
</dbReference>
<dbReference type="Gene3D" id="1.10.1780.10">
    <property type="entry name" value="Clp, N-terminal domain"/>
    <property type="match status" value="1"/>
</dbReference>
<name>A0A4Y9LS12_9BRAD</name>
<dbReference type="GO" id="GO:0016887">
    <property type="term" value="F:ATP hydrolysis activity"/>
    <property type="evidence" value="ECO:0007669"/>
    <property type="project" value="InterPro"/>
</dbReference>
<keyword evidence="7 13" id="KW-0175">Coiled coil</keyword>
<evidence type="ECO:0000256" key="7">
    <source>
        <dbReference type="ARBA" id="ARBA00023054"/>
    </source>
</evidence>
<dbReference type="InterPro" id="IPR027417">
    <property type="entry name" value="P-loop_NTPase"/>
</dbReference>
<evidence type="ECO:0000256" key="13">
    <source>
        <dbReference type="RuleBase" id="RU362034"/>
    </source>
</evidence>
<dbReference type="SMART" id="SM01086">
    <property type="entry name" value="ClpB_D2-small"/>
    <property type="match status" value="1"/>
</dbReference>
<dbReference type="InterPro" id="IPR028299">
    <property type="entry name" value="ClpA/B_CS2"/>
</dbReference>
<comment type="caution">
    <text evidence="15">The sequence shown here is derived from an EMBL/GenBank/DDBJ whole genome shotgun (WGS) entry which is preliminary data.</text>
</comment>
<dbReference type="FunFam" id="3.40.50.300:FF:000010">
    <property type="entry name" value="Chaperone clpB 1, putative"/>
    <property type="match status" value="1"/>
</dbReference>
<keyword evidence="13" id="KW-0963">Cytoplasm</keyword>
<protein>
    <recommendedName>
        <fullName evidence="3 13">Chaperone protein ClpB</fullName>
    </recommendedName>
</protein>
<proteinExistence type="inferred from homology"/>
<dbReference type="GO" id="GO:0034605">
    <property type="term" value="P:cellular response to heat"/>
    <property type="evidence" value="ECO:0007669"/>
    <property type="project" value="TreeGrafter"/>
</dbReference>
<dbReference type="GO" id="GO:0005524">
    <property type="term" value="F:ATP binding"/>
    <property type="evidence" value="ECO:0007669"/>
    <property type="project" value="UniProtKB-UniRule"/>
</dbReference>
<dbReference type="PROSITE" id="PS00870">
    <property type="entry name" value="CLPAB_1"/>
    <property type="match status" value="1"/>
</dbReference>
<dbReference type="InterPro" id="IPR003959">
    <property type="entry name" value="ATPase_AAA_core"/>
</dbReference>
<feature type="coiled-coil region" evidence="13">
    <location>
        <begin position="413"/>
        <end position="493"/>
    </location>
</feature>
<comment type="subunit">
    <text evidence="13">Homohexamer; The oligomerization is ATP-dependent.</text>
</comment>
<dbReference type="Proteomes" id="UP000297966">
    <property type="component" value="Unassembled WGS sequence"/>
</dbReference>
<dbReference type="InterPro" id="IPR036628">
    <property type="entry name" value="Clp_N_dom_sf"/>
</dbReference>
<keyword evidence="16" id="KW-1185">Reference proteome</keyword>
<evidence type="ECO:0000313" key="15">
    <source>
        <dbReference type="EMBL" id="TFV45294.1"/>
    </source>
</evidence>
<evidence type="ECO:0000256" key="4">
    <source>
        <dbReference type="ARBA" id="ARBA00022737"/>
    </source>
</evidence>
<dbReference type="NCBIfam" id="TIGR03346">
    <property type="entry name" value="chaperone_ClpB"/>
    <property type="match status" value="1"/>
</dbReference>
<comment type="function">
    <text evidence="9">Part of a stress-induced multi-chaperone system, it is involved in the recovery of the cell from heat-induced damage, in cooperation with DnaK, DnaJ and GrpE. Acts before DnaK, in the processing of protein aggregates. Protein binding stimulates the ATPase activity; ATP hydrolysis unfolds the denatured protein aggregates, which probably helps expose new hydrophobic binding sites on the surface of ClpB-bound aggregates, contributing to the solubilization and refolding of denatured protein aggregates by DnaK.</text>
</comment>
<keyword evidence="13" id="KW-0346">Stress response</keyword>
<dbReference type="InterPro" id="IPR003593">
    <property type="entry name" value="AAA+_ATPase"/>
</dbReference>